<accession>A0A6A4GAG7</accession>
<proteinExistence type="predicted"/>
<sequence>MILFTFVLLELFTERNTIAKFNSFLLQGNFAFAQTQSQLSDNDEPIPTFPTKSRRFGFISGTPYPRNKRKLEEGCPVKGQQHNHRKPGFAPPKLAPSNLVQKLAKPH</sequence>
<evidence type="ECO:0000313" key="2">
    <source>
        <dbReference type="EMBL" id="KAE9382479.1"/>
    </source>
</evidence>
<evidence type="ECO:0000313" key="3">
    <source>
        <dbReference type="Proteomes" id="UP000799118"/>
    </source>
</evidence>
<reference evidence="2" key="1">
    <citation type="journal article" date="2019" name="Environ. Microbiol.">
        <title>Fungal ecological strategies reflected in gene transcription - a case study of two litter decomposers.</title>
        <authorList>
            <person name="Barbi F."/>
            <person name="Kohler A."/>
            <person name="Barry K."/>
            <person name="Baskaran P."/>
            <person name="Daum C."/>
            <person name="Fauchery L."/>
            <person name="Ihrmark K."/>
            <person name="Kuo A."/>
            <person name="LaButti K."/>
            <person name="Lipzen A."/>
            <person name="Morin E."/>
            <person name="Grigoriev I.V."/>
            <person name="Henrissat B."/>
            <person name="Lindahl B."/>
            <person name="Martin F."/>
        </authorList>
    </citation>
    <scope>NUCLEOTIDE SEQUENCE</scope>
    <source>
        <strain evidence="2">JB14</strain>
    </source>
</reference>
<gene>
    <name evidence="2" type="ORF">BT96DRAFT_1010581</name>
</gene>
<keyword evidence="3" id="KW-1185">Reference proteome</keyword>
<feature type="region of interest" description="Disordered" evidence="1">
    <location>
        <begin position="64"/>
        <end position="107"/>
    </location>
</feature>
<protein>
    <submittedName>
        <fullName evidence="2">Uncharacterized protein</fullName>
    </submittedName>
</protein>
<name>A0A6A4GAG7_9AGAR</name>
<dbReference type="Proteomes" id="UP000799118">
    <property type="component" value="Unassembled WGS sequence"/>
</dbReference>
<organism evidence="2 3">
    <name type="scientific">Gymnopus androsaceus JB14</name>
    <dbReference type="NCBI Taxonomy" id="1447944"/>
    <lineage>
        <taxon>Eukaryota</taxon>
        <taxon>Fungi</taxon>
        <taxon>Dikarya</taxon>
        <taxon>Basidiomycota</taxon>
        <taxon>Agaricomycotina</taxon>
        <taxon>Agaricomycetes</taxon>
        <taxon>Agaricomycetidae</taxon>
        <taxon>Agaricales</taxon>
        <taxon>Marasmiineae</taxon>
        <taxon>Omphalotaceae</taxon>
        <taxon>Gymnopus</taxon>
    </lineage>
</organism>
<dbReference type="EMBL" id="ML771485">
    <property type="protein sequence ID" value="KAE9382479.1"/>
    <property type="molecule type" value="Genomic_DNA"/>
</dbReference>
<dbReference type="AlphaFoldDB" id="A0A6A4GAG7"/>
<evidence type="ECO:0000256" key="1">
    <source>
        <dbReference type="SAM" id="MobiDB-lite"/>
    </source>
</evidence>